<name>A0ACD1HD18_9EURO</name>
<dbReference type="Proteomes" id="UP000249661">
    <property type="component" value="Unassembled WGS sequence"/>
</dbReference>
<organism evidence="1 2">
    <name type="scientific">Aspergillus aculeatinus CBS 121060</name>
    <dbReference type="NCBI Taxonomy" id="1448322"/>
    <lineage>
        <taxon>Eukaryota</taxon>
        <taxon>Fungi</taxon>
        <taxon>Dikarya</taxon>
        <taxon>Ascomycota</taxon>
        <taxon>Pezizomycotina</taxon>
        <taxon>Eurotiomycetes</taxon>
        <taxon>Eurotiomycetidae</taxon>
        <taxon>Eurotiales</taxon>
        <taxon>Aspergillaceae</taxon>
        <taxon>Aspergillus</taxon>
        <taxon>Aspergillus subgen. Circumdati</taxon>
    </lineage>
</organism>
<evidence type="ECO:0000313" key="1">
    <source>
        <dbReference type="EMBL" id="RAH71722.1"/>
    </source>
</evidence>
<keyword evidence="2" id="KW-1185">Reference proteome</keyword>
<accession>A0ACD1HD18</accession>
<protein>
    <submittedName>
        <fullName evidence="1">Uncharacterized protein</fullName>
    </submittedName>
</protein>
<reference evidence="1" key="1">
    <citation type="submission" date="2018-02" db="EMBL/GenBank/DDBJ databases">
        <title>The genomes of Aspergillus section Nigri reveals drivers in fungal speciation.</title>
        <authorList>
            <consortium name="DOE Joint Genome Institute"/>
            <person name="Vesth T.C."/>
            <person name="Nybo J."/>
            <person name="Theobald S."/>
            <person name="Brandl J."/>
            <person name="Frisvad J.C."/>
            <person name="Nielsen K.F."/>
            <person name="Lyhne E.K."/>
            <person name="Kogle M.E."/>
            <person name="Kuo A."/>
            <person name="Riley R."/>
            <person name="Clum A."/>
            <person name="Nolan M."/>
            <person name="Lipzen A."/>
            <person name="Salamov A."/>
            <person name="Henrissat B."/>
            <person name="Wiebenga A."/>
            <person name="De vries R.P."/>
            <person name="Grigoriev I.V."/>
            <person name="Mortensen U.H."/>
            <person name="Andersen M.R."/>
            <person name="Baker S.E."/>
        </authorList>
    </citation>
    <scope>NUCLEOTIDE SEQUENCE</scope>
    <source>
        <strain evidence="1">CBS 121060</strain>
    </source>
</reference>
<dbReference type="EMBL" id="KZ824947">
    <property type="protein sequence ID" value="RAH71722.1"/>
    <property type="molecule type" value="Genomic_DNA"/>
</dbReference>
<gene>
    <name evidence="1" type="ORF">BO66DRAFT_370899</name>
</gene>
<sequence>MSNSVDDDPSDSVCNPDENTRSASSLDKTHDERTDAEPRGVARKNTTRASALDNLQSTLPRKAVDLYVDVLKQLADDDTPDLADPDTERYNSTQDGVVVWNPQEKGVLYRSLDRKGREGIREVARRLGSKSEIEVQEHLRLLQNGLQKRHMTQSRSRTIILADVPAAAEISNECHRTLDHYAELLRLEEQQDEDVTGRHKHRDFWDEQLHPPDRDVYDRSSVHLTASLFKMSNWVNLSERFFMNSGGTRSDENWRGLSFADETPSLTADAFADFYALAVSLTRRLVQSSLFFADARLRKVEEDGRARAREVRARDVRTALDVLNMKRENSDFWIGLARRLSLDVVDNRHVKDWKSIQMDYDEVEDILSRKQPLPSQSGSVARSVSRGRDGSQVVDDQGSDAGNESEPPISGQAVSPELIEEVPFDSEDEYAEQVDREASRAEESNLWELVGRSPPPTPSYGHAETEGQNERDPRQMKPEPRKRPISVRKSMDDLFNWRDRLLYRSEWEEYGHDGFDLQDEILENRHKRRRLEQGHMQSFLSGSAGVDASGGNTDVQYDISPLGSSPGKVHEANSMVLDYETMHEEQGVGSVLGS</sequence>
<evidence type="ECO:0000313" key="2">
    <source>
        <dbReference type="Proteomes" id="UP000249661"/>
    </source>
</evidence>
<proteinExistence type="predicted"/>